<evidence type="ECO:0000256" key="1">
    <source>
        <dbReference type="SAM" id="SignalP"/>
    </source>
</evidence>
<protein>
    <submittedName>
        <fullName evidence="2">DUF6528 family protein</fullName>
    </submittedName>
</protein>
<organism evidence="2 3">
    <name type="scientific">Niabella yanshanensis</name>
    <dbReference type="NCBI Taxonomy" id="577386"/>
    <lineage>
        <taxon>Bacteria</taxon>
        <taxon>Pseudomonadati</taxon>
        <taxon>Bacteroidota</taxon>
        <taxon>Chitinophagia</taxon>
        <taxon>Chitinophagales</taxon>
        <taxon>Chitinophagaceae</taxon>
        <taxon>Niabella</taxon>
    </lineage>
</organism>
<dbReference type="EMBL" id="CP139960">
    <property type="protein sequence ID" value="WQD40325.1"/>
    <property type="molecule type" value="Genomic_DNA"/>
</dbReference>
<keyword evidence="3" id="KW-1185">Reference proteome</keyword>
<dbReference type="RefSeq" id="WP_114792026.1">
    <property type="nucleotide sequence ID" value="NZ_CP139960.1"/>
</dbReference>
<reference evidence="2 3" key="1">
    <citation type="submission" date="2023-12" db="EMBL/GenBank/DDBJ databases">
        <title>Genome sequencing and assembly of bacterial species from a model synthetic community.</title>
        <authorList>
            <person name="Hogle S.L."/>
        </authorList>
    </citation>
    <scope>NUCLEOTIDE SEQUENCE [LARGE SCALE GENOMIC DNA]</scope>
    <source>
        <strain evidence="2 3">HAMBI_3031</strain>
    </source>
</reference>
<evidence type="ECO:0000313" key="3">
    <source>
        <dbReference type="Proteomes" id="UP001325680"/>
    </source>
</evidence>
<keyword evidence="1" id="KW-0732">Signal</keyword>
<dbReference type="Pfam" id="PF20138">
    <property type="entry name" value="DUF6528"/>
    <property type="match status" value="1"/>
</dbReference>
<sequence>MKKNFKIAFVLLIASLIAVTIRAQADLVACGGDQVVMIDSRKSTPGKAHITWTWKVGDAVDLPGEYRKIMVPLDECKPVKGGKQLLITSSGGGVALLDVASKKVLFYANAPMAHSTEMLPGGKIAVALSTHAMGNSLELYDSKKSAQRLFRDSLYSGHGVVWNGKLQRLFALGFDELRSYRLADWNSVKPLLVLERSWKLPDEGGHDLSTVNDNEMIVSTHRNVFKFDIKKQQFAVFEPLAGKHDIKSANYNKATQRLVYTQAEQSWWTFNIYSINPSQVISIPDIKLYKVRILK</sequence>
<dbReference type="Proteomes" id="UP001325680">
    <property type="component" value="Chromosome"/>
</dbReference>
<dbReference type="SUPFAM" id="SSF69322">
    <property type="entry name" value="Tricorn protease domain 2"/>
    <property type="match status" value="1"/>
</dbReference>
<feature type="signal peptide" evidence="1">
    <location>
        <begin position="1"/>
        <end position="25"/>
    </location>
</feature>
<feature type="chain" id="PRO_5045898836" evidence="1">
    <location>
        <begin position="26"/>
        <end position="295"/>
    </location>
</feature>
<gene>
    <name evidence="2" type="ORF">U0035_09230</name>
</gene>
<dbReference type="InterPro" id="IPR045383">
    <property type="entry name" value="DUF6528"/>
</dbReference>
<evidence type="ECO:0000313" key="2">
    <source>
        <dbReference type="EMBL" id="WQD40325.1"/>
    </source>
</evidence>
<accession>A0ABZ0WAJ7</accession>
<proteinExistence type="predicted"/>
<name>A0ABZ0WAJ7_9BACT</name>